<evidence type="ECO:0000313" key="1">
    <source>
        <dbReference type="EMBL" id="KAL3740986.1"/>
    </source>
</evidence>
<sequence>MAKKVVIDLMTEDPTRKARARTIAVNEVTGLQSVDYAGENGNMLEVIAERVDATRVVDKIRREANLQGAKLISVNDQN</sequence>
<gene>
    <name evidence="1" type="ORF">ACJRO7_022150</name>
</gene>
<name>A0ABD3KM86_EUCGL</name>
<dbReference type="Proteomes" id="UP001634007">
    <property type="component" value="Unassembled WGS sequence"/>
</dbReference>
<organism evidence="1 2">
    <name type="scientific">Eucalyptus globulus</name>
    <name type="common">Tasmanian blue gum</name>
    <dbReference type="NCBI Taxonomy" id="34317"/>
    <lineage>
        <taxon>Eukaryota</taxon>
        <taxon>Viridiplantae</taxon>
        <taxon>Streptophyta</taxon>
        <taxon>Embryophyta</taxon>
        <taxon>Tracheophyta</taxon>
        <taxon>Spermatophyta</taxon>
        <taxon>Magnoliopsida</taxon>
        <taxon>eudicotyledons</taxon>
        <taxon>Gunneridae</taxon>
        <taxon>Pentapetalae</taxon>
        <taxon>rosids</taxon>
        <taxon>malvids</taxon>
        <taxon>Myrtales</taxon>
        <taxon>Myrtaceae</taxon>
        <taxon>Myrtoideae</taxon>
        <taxon>Eucalypteae</taxon>
        <taxon>Eucalyptus</taxon>
    </lineage>
</organism>
<proteinExistence type="predicted"/>
<comment type="caution">
    <text evidence="1">The sequence shown here is derived from an EMBL/GenBank/DDBJ whole genome shotgun (WGS) entry which is preliminary data.</text>
</comment>
<evidence type="ECO:0000313" key="2">
    <source>
        <dbReference type="Proteomes" id="UP001634007"/>
    </source>
</evidence>
<dbReference type="EMBL" id="JBJKBG010000005">
    <property type="protein sequence ID" value="KAL3740986.1"/>
    <property type="molecule type" value="Genomic_DNA"/>
</dbReference>
<accession>A0ABD3KM86</accession>
<dbReference type="Gene3D" id="3.30.70.100">
    <property type="match status" value="1"/>
</dbReference>
<reference evidence="1 2" key="1">
    <citation type="submission" date="2024-11" db="EMBL/GenBank/DDBJ databases">
        <title>Chromosome-level genome assembly of Eucalyptus globulus Labill. provides insights into its genome evolution.</title>
        <authorList>
            <person name="Li X."/>
        </authorList>
    </citation>
    <scope>NUCLEOTIDE SEQUENCE [LARGE SCALE GENOMIC DNA]</scope>
    <source>
        <strain evidence="1">CL2024</strain>
        <tissue evidence="1">Fresh tender leaves</tissue>
    </source>
</reference>
<protein>
    <submittedName>
        <fullName evidence="1">Uncharacterized protein</fullName>
    </submittedName>
</protein>
<dbReference type="AlphaFoldDB" id="A0ABD3KM86"/>
<keyword evidence="2" id="KW-1185">Reference proteome</keyword>